<dbReference type="Gene3D" id="3.30.1150.10">
    <property type="match status" value="1"/>
</dbReference>
<dbReference type="Gene3D" id="1.25.40.10">
    <property type="entry name" value="Tetratricopeptide repeat domain"/>
    <property type="match status" value="1"/>
</dbReference>
<dbReference type="OrthoDB" id="824581at2"/>
<feature type="domain" description="TonB C-terminal" evidence="5">
    <location>
        <begin position="29"/>
        <end position="124"/>
    </location>
</feature>
<evidence type="ECO:0000313" key="6">
    <source>
        <dbReference type="EMBL" id="SFG26997.1"/>
    </source>
</evidence>
<dbReference type="InterPro" id="IPR006260">
    <property type="entry name" value="TonB/TolA_C"/>
</dbReference>
<evidence type="ECO:0000256" key="1">
    <source>
        <dbReference type="ARBA" id="ARBA00004167"/>
    </source>
</evidence>
<keyword evidence="3" id="KW-1133">Transmembrane helix</keyword>
<dbReference type="Proteomes" id="UP000199642">
    <property type="component" value="Unassembled WGS sequence"/>
</dbReference>
<evidence type="ECO:0000256" key="4">
    <source>
        <dbReference type="ARBA" id="ARBA00023136"/>
    </source>
</evidence>
<evidence type="ECO:0000256" key="2">
    <source>
        <dbReference type="ARBA" id="ARBA00022692"/>
    </source>
</evidence>
<evidence type="ECO:0000256" key="3">
    <source>
        <dbReference type="ARBA" id="ARBA00022989"/>
    </source>
</evidence>
<dbReference type="SUPFAM" id="SSF48452">
    <property type="entry name" value="TPR-like"/>
    <property type="match status" value="1"/>
</dbReference>
<keyword evidence="4" id="KW-0472">Membrane</keyword>
<proteinExistence type="predicted"/>
<evidence type="ECO:0000259" key="5">
    <source>
        <dbReference type="PROSITE" id="PS52015"/>
    </source>
</evidence>
<dbReference type="EMBL" id="FOPC01000002">
    <property type="protein sequence ID" value="SFG26997.1"/>
    <property type="molecule type" value="Genomic_DNA"/>
</dbReference>
<dbReference type="InterPro" id="IPR011990">
    <property type="entry name" value="TPR-like_helical_dom_sf"/>
</dbReference>
<dbReference type="GO" id="GO:0016020">
    <property type="term" value="C:membrane"/>
    <property type="evidence" value="ECO:0007669"/>
    <property type="project" value="UniProtKB-SubCell"/>
</dbReference>
<protein>
    <submittedName>
        <fullName evidence="6">TonB family C-terminal domain-containing protein</fullName>
    </submittedName>
</protein>
<dbReference type="RefSeq" id="WP_092789076.1">
    <property type="nucleotide sequence ID" value="NZ_FOPC01000002.1"/>
</dbReference>
<organism evidence="6 7">
    <name type="scientific">Algoriphagus hitonicola</name>
    <dbReference type="NCBI Taxonomy" id="435880"/>
    <lineage>
        <taxon>Bacteria</taxon>
        <taxon>Pseudomonadati</taxon>
        <taxon>Bacteroidota</taxon>
        <taxon>Cytophagia</taxon>
        <taxon>Cytophagales</taxon>
        <taxon>Cyclobacteriaceae</taxon>
        <taxon>Algoriphagus</taxon>
    </lineage>
</organism>
<keyword evidence="7" id="KW-1185">Reference proteome</keyword>
<dbReference type="AlphaFoldDB" id="A0A1I2QL92"/>
<evidence type="ECO:0000313" key="7">
    <source>
        <dbReference type="Proteomes" id="UP000199642"/>
    </source>
</evidence>
<dbReference type="GO" id="GO:0055085">
    <property type="term" value="P:transmembrane transport"/>
    <property type="evidence" value="ECO:0007669"/>
    <property type="project" value="InterPro"/>
</dbReference>
<dbReference type="NCBIfam" id="TIGR01352">
    <property type="entry name" value="tonB_Cterm"/>
    <property type="match status" value="1"/>
</dbReference>
<accession>A0A1I2QL92</accession>
<sequence>MKHILILFISFLIIGAGFGQETEKLAAQKSFAAWEQFLATQAKYPTSALRSNKEGYVIMELNIDAEGRIGSANLKESTSKGMGQSALSAMEKAIHIWNPEMLAERKRDETYQTVFSFESVDPQNPNASTEAITRQLYKGKPEKALKIVNRILEKKPFDYQTLEIRSQIHRQLGMEEEATEDLLKSQELKDKTLAVIRNRTFGIITRRQVTGSFSN</sequence>
<reference evidence="7" key="1">
    <citation type="submission" date="2016-10" db="EMBL/GenBank/DDBJ databases">
        <authorList>
            <person name="Varghese N."/>
            <person name="Submissions S."/>
        </authorList>
    </citation>
    <scope>NUCLEOTIDE SEQUENCE [LARGE SCALE GENOMIC DNA]</scope>
    <source>
        <strain evidence="7">DSM 19315</strain>
    </source>
</reference>
<gene>
    <name evidence="6" type="ORF">SAMN04487988_102254</name>
</gene>
<name>A0A1I2QL92_9BACT</name>
<dbReference type="Pfam" id="PF03544">
    <property type="entry name" value="TonB_C"/>
    <property type="match status" value="1"/>
</dbReference>
<dbReference type="PROSITE" id="PS52015">
    <property type="entry name" value="TONB_CTD"/>
    <property type="match status" value="1"/>
</dbReference>
<dbReference type="InterPro" id="IPR037682">
    <property type="entry name" value="TonB_C"/>
</dbReference>
<comment type="subcellular location">
    <subcellularLocation>
        <location evidence="1">Membrane</location>
        <topology evidence="1">Single-pass membrane protein</topology>
    </subcellularLocation>
</comment>
<dbReference type="SUPFAM" id="SSF74653">
    <property type="entry name" value="TolA/TonB C-terminal domain"/>
    <property type="match status" value="1"/>
</dbReference>
<keyword evidence="2" id="KW-0812">Transmembrane</keyword>
<dbReference type="STRING" id="435880.SAMN04487988_102254"/>